<dbReference type="RefSeq" id="WP_344174978.1">
    <property type="nucleotide sequence ID" value="NZ_BAAANC010000002.1"/>
</dbReference>
<proteinExistence type="predicted"/>
<accession>A0ABN2AYT7</accession>
<comment type="caution">
    <text evidence="1">The sequence shown here is derived from an EMBL/GenBank/DDBJ whole genome shotgun (WGS) entry which is preliminary data.</text>
</comment>
<dbReference type="Proteomes" id="UP001500363">
    <property type="component" value="Unassembled WGS sequence"/>
</dbReference>
<evidence type="ECO:0000313" key="1">
    <source>
        <dbReference type="EMBL" id="GAA1528544.1"/>
    </source>
</evidence>
<keyword evidence="2" id="KW-1185">Reference proteome</keyword>
<name>A0ABN2AYT7_9ACTN</name>
<organism evidence="1 2">
    <name type="scientific">Kribbella lupini</name>
    <dbReference type="NCBI Taxonomy" id="291602"/>
    <lineage>
        <taxon>Bacteria</taxon>
        <taxon>Bacillati</taxon>
        <taxon>Actinomycetota</taxon>
        <taxon>Actinomycetes</taxon>
        <taxon>Propionibacteriales</taxon>
        <taxon>Kribbellaceae</taxon>
        <taxon>Kribbella</taxon>
    </lineage>
</organism>
<sequence length="151" mass="16705">MIPEDSAQILRQQLVAGDVDLTQPSIRLVWKAFLDFAAVPAEDVLGPEDDGDGLLVQYGVVDFGDEAGRHFALDFTRQFIDTEGAISQLSCALEYDAAPALEAIASDNLWSFGLTLHEFADRAERLEGFRLLLTSEPTPQRLRISYDDEVC</sequence>
<gene>
    <name evidence="1" type="ORF">GCM10009741_32960</name>
</gene>
<evidence type="ECO:0000313" key="2">
    <source>
        <dbReference type="Proteomes" id="UP001500363"/>
    </source>
</evidence>
<protein>
    <submittedName>
        <fullName evidence="1">Uncharacterized protein</fullName>
    </submittedName>
</protein>
<dbReference type="EMBL" id="BAAANC010000002">
    <property type="protein sequence ID" value="GAA1528544.1"/>
    <property type="molecule type" value="Genomic_DNA"/>
</dbReference>
<reference evidence="1 2" key="1">
    <citation type="journal article" date="2019" name="Int. J. Syst. Evol. Microbiol.">
        <title>The Global Catalogue of Microorganisms (GCM) 10K type strain sequencing project: providing services to taxonomists for standard genome sequencing and annotation.</title>
        <authorList>
            <consortium name="The Broad Institute Genomics Platform"/>
            <consortium name="The Broad Institute Genome Sequencing Center for Infectious Disease"/>
            <person name="Wu L."/>
            <person name="Ma J."/>
        </authorList>
    </citation>
    <scope>NUCLEOTIDE SEQUENCE [LARGE SCALE GENOMIC DNA]</scope>
    <source>
        <strain evidence="1 2">JCM 14303</strain>
    </source>
</reference>